<feature type="coiled-coil region" evidence="1">
    <location>
        <begin position="199"/>
        <end position="272"/>
    </location>
</feature>
<reference evidence="4 5" key="1">
    <citation type="journal article" date="2012" name="Eukaryot. Cell">
        <title>Genome sequence of the fungus Glarea lozoyensis: the first genome sequence of a species from the Helotiaceae family.</title>
        <authorList>
            <person name="Youssar L."/>
            <person name="Gruening B.A."/>
            <person name="Erxleben A."/>
            <person name="Guenther S."/>
            <person name="Huettel W."/>
        </authorList>
    </citation>
    <scope>NUCLEOTIDE SEQUENCE [LARGE SCALE GENOMIC DNA]</scope>
    <source>
        <strain evidence="5">ATCC 74030 / MF5533</strain>
    </source>
</reference>
<feature type="compositionally biased region" description="Basic and acidic residues" evidence="2">
    <location>
        <begin position="87"/>
        <end position="103"/>
    </location>
</feature>
<feature type="compositionally biased region" description="Polar residues" evidence="2">
    <location>
        <begin position="487"/>
        <end position="499"/>
    </location>
</feature>
<feature type="region of interest" description="Disordered" evidence="2">
    <location>
        <begin position="484"/>
        <end position="520"/>
    </location>
</feature>
<evidence type="ECO:0000256" key="3">
    <source>
        <dbReference type="SAM" id="Phobius"/>
    </source>
</evidence>
<keyword evidence="1" id="KW-0175">Coiled coil</keyword>
<dbReference type="InParanoid" id="H0EMU6"/>
<keyword evidence="3" id="KW-1133">Transmembrane helix</keyword>
<protein>
    <submittedName>
        <fullName evidence="4">Uncharacterized protein</fullName>
    </submittedName>
</protein>
<proteinExistence type="predicted"/>
<accession>H0EMU6</accession>
<gene>
    <name evidence="4" type="ORF">M7I_3944</name>
</gene>
<feature type="region of interest" description="Disordered" evidence="2">
    <location>
        <begin position="80"/>
        <end position="103"/>
    </location>
</feature>
<dbReference type="HOGENOM" id="CLU_433480_0_0_1"/>
<evidence type="ECO:0000256" key="1">
    <source>
        <dbReference type="SAM" id="Coils"/>
    </source>
</evidence>
<sequence length="631" mass="71331">MTFEFGSGQPAPYNFAMESTVKSFKEPDAAFYADTRDERTKDLEWQIEKLTETKKETARREQRIKELEAENKRLEAMLANNGGASTADKEHSTPEVDKDLRHPRPDHQVQQRLIEVQPNYERVDFNETERLQLCLEETERRMSQMDGDLRKQIEALDTALKESERKQEHQASRDQSAIDQLESQLLESIKEQEDATKGQKALQSRFDKLQARLKETIESRDAHLTRVESLEAALEDARSELYKTVEKKDQELKARKKEIKTLERDLSLANEITVDPVSYGPTTEDIELMKEEWAAEYKSTDQQKDEEIKVLQEKVATYDGIATQNSQSYSDLQLDYDNLLSQFNAMKEESGHFNLDPYAFNPTTLPASMENLVGSEEGGDVEVSELVDAGIQTEEVRGGGESKAGNYTETGTQTKAISDKIVVVPGTPTTVVVHDTITVYGTRQSTFQHIAEVNVGAFRYVAHSLAAVSGKISDLLPLVRSVGDEAGTTSENPEDSLNNIPEPRVPSNNEDKQSPPAEIAPTSSLWDQLRHPLSYPKPEAIPLLWDFFFQIAVLYFLYVCRMVLKEKYIWMEANNITRSYLSDLYKARKQYGRGGLSNILFGDEGGGLTRWLVMGWVDMFGLGIKGFPVPG</sequence>
<name>H0EMU6_GLAL7</name>
<comment type="caution">
    <text evidence="4">The sequence shown here is derived from an EMBL/GenBank/DDBJ whole genome shotgun (WGS) entry which is preliminary data.</text>
</comment>
<dbReference type="AlphaFoldDB" id="H0EMU6"/>
<dbReference type="OrthoDB" id="3554981at2759"/>
<evidence type="ECO:0000313" key="5">
    <source>
        <dbReference type="Proteomes" id="UP000005446"/>
    </source>
</evidence>
<keyword evidence="3" id="KW-0472">Membrane</keyword>
<organism evidence="4 5">
    <name type="scientific">Glarea lozoyensis (strain ATCC 74030 / MF5533)</name>
    <dbReference type="NCBI Taxonomy" id="1104152"/>
    <lineage>
        <taxon>Eukaryota</taxon>
        <taxon>Fungi</taxon>
        <taxon>Dikarya</taxon>
        <taxon>Ascomycota</taxon>
        <taxon>Pezizomycotina</taxon>
        <taxon>Leotiomycetes</taxon>
        <taxon>Helotiales</taxon>
        <taxon>Helotiaceae</taxon>
        <taxon>Glarea</taxon>
    </lineage>
</organism>
<dbReference type="EMBL" id="AGUE01000094">
    <property type="protein sequence ID" value="EHL00175.1"/>
    <property type="molecule type" value="Genomic_DNA"/>
</dbReference>
<keyword evidence="5" id="KW-1185">Reference proteome</keyword>
<dbReference type="Proteomes" id="UP000005446">
    <property type="component" value="Unassembled WGS sequence"/>
</dbReference>
<evidence type="ECO:0000256" key="2">
    <source>
        <dbReference type="SAM" id="MobiDB-lite"/>
    </source>
</evidence>
<evidence type="ECO:0000313" key="4">
    <source>
        <dbReference type="EMBL" id="EHL00175.1"/>
    </source>
</evidence>
<feature type="transmembrane region" description="Helical" evidence="3">
    <location>
        <begin position="543"/>
        <end position="564"/>
    </location>
</feature>
<keyword evidence="3" id="KW-0812">Transmembrane</keyword>